<evidence type="ECO:0000313" key="2">
    <source>
        <dbReference type="EMBL" id="QSZ67889.1"/>
    </source>
</evidence>
<sequence>MVALIESAVVWLKLRYVAMTPDRDLGSGVNKKLVSQVSNLSSLGMDAKLVLIGIINSDGPYSDYIAAYPLRDITGRNIVMRVRRLWEMRRIFRNTIRFLGASDILYLRGSAPILSCPFNIIRCFRTCKLVIEHQTIEEKELKLNNQSLEIWLDRLFGDFLRKQSDAIVCVTDEIAEYQLRNSGHFAKPHVTIGNGFEVATVSMRRSPILQSDEVHFLCVAMINPWHGLDRLLQGLATYNGTSKVILHIAGDGPELPRLRQLTDDLGIVDRVIFHGFLSGRNLDALFDQCHVAVGSLGIHRIGLKEASILKAREYCARGIPFIYGISDPDFPVDFPYILYLPADESPIDIEGVLAFAKKVCGDPDHPQKMRRYAEEHLDWSVKMKTLKEFLETMVGNNSA</sequence>
<dbReference type="SUPFAM" id="SSF53756">
    <property type="entry name" value="UDP-Glycosyltransferase/glycogen phosphorylase"/>
    <property type="match status" value="1"/>
</dbReference>
<feature type="domain" description="Glycosyl transferase family 1" evidence="1">
    <location>
        <begin position="207"/>
        <end position="321"/>
    </location>
</feature>
<accession>A0A8A3S7Q9</accession>
<gene>
    <name evidence="2" type="ORF">RJ40_10480</name>
</gene>
<reference evidence="2" key="1">
    <citation type="journal article" date="2001" name="Int. J. Syst. Evol. Microbiol.">
        <title>Methanofollis aquaemaris sp. nov., a methanogen isolated from an aquaculture fish pond.</title>
        <authorList>
            <person name="Lai M.C."/>
            <person name="Chen S.C."/>
        </authorList>
    </citation>
    <scope>NUCLEOTIDE SEQUENCE</scope>
    <source>
        <strain evidence="2">N2F9704</strain>
    </source>
</reference>
<keyword evidence="3" id="KW-1185">Reference proteome</keyword>
<organism evidence="2 3">
    <name type="scientific">Methanofollis aquaemaris</name>
    <dbReference type="NCBI Taxonomy" id="126734"/>
    <lineage>
        <taxon>Archaea</taxon>
        <taxon>Methanobacteriati</taxon>
        <taxon>Methanobacteriota</taxon>
        <taxon>Stenosarchaea group</taxon>
        <taxon>Methanomicrobia</taxon>
        <taxon>Methanomicrobiales</taxon>
        <taxon>Methanomicrobiaceae</taxon>
        <taxon>Methanofollis</taxon>
    </lineage>
</organism>
<dbReference type="EMBL" id="CP036172">
    <property type="protein sequence ID" value="QSZ67889.1"/>
    <property type="molecule type" value="Genomic_DNA"/>
</dbReference>
<evidence type="ECO:0000313" key="3">
    <source>
        <dbReference type="Proteomes" id="UP001042704"/>
    </source>
</evidence>
<dbReference type="Proteomes" id="UP001042704">
    <property type="component" value="Chromosome"/>
</dbReference>
<proteinExistence type="predicted"/>
<reference evidence="2" key="2">
    <citation type="submission" date="2019-02" db="EMBL/GenBank/DDBJ databases">
        <authorList>
            <person name="Chen S.-C."/>
            <person name="Chien H.-H."/>
            <person name="Lai M.-C."/>
        </authorList>
    </citation>
    <scope>NUCLEOTIDE SEQUENCE</scope>
    <source>
        <strain evidence="2">N2F9704</strain>
    </source>
</reference>
<dbReference type="Gene3D" id="3.40.50.2000">
    <property type="entry name" value="Glycogen Phosphorylase B"/>
    <property type="match status" value="2"/>
</dbReference>
<dbReference type="CDD" id="cd03801">
    <property type="entry name" value="GT4_PimA-like"/>
    <property type="match status" value="1"/>
</dbReference>
<dbReference type="GO" id="GO:0016757">
    <property type="term" value="F:glycosyltransferase activity"/>
    <property type="evidence" value="ECO:0007669"/>
    <property type="project" value="InterPro"/>
</dbReference>
<dbReference type="RefSeq" id="WP_265580806.1">
    <property type="nucleotide sequence ID" value="NZ_CP036172.1"/>
</dbReference>
<dbReference type="GeneID" id="76424793"/>
<dbReference type="InterPro" id="IPR001296">
    <property type="entry name" value="Glyco_trans_1"/>
</dbReference>
<dbReference type="KEGG" id="maqe:RJ40_10480"/>
<dbReference type="AlphaFoldDB" id="A0A8A3S7Q9"/>
<protein>
    <submittedName>
        <fullName evidence="2">Glycosyltransferase</fullName>
    </submittedName>
</protein>
<name>A0A8A3S7Q9_9EURY</name>
<evidence type="ECO:0000259" key="1">
    <source>
        <dbReference type="Pfam" id="PF00534"/>
    </source>
</evidence>
<dbReference type="Pfam" id="PF00534">
    <property type="entry name" value="Glycos_transf_1"/>
    <property type="match status" value="1"/>
</dbReference>